<evidence type="ECO:0000256" key="1">
    <source>
        <dbReference type="ARBA" id="ARBA00022729"/>
    </source>
</evidence>
<evidence type="ECO:0000313" key="5">
    <source>
        <dbReference type="Proteomes" id="UP001500454"/>
    </source>
</evidence>
<dbReference type="Pfam" id="PF00932">
    <property type="entry name" value="LTD"/>
    <property type="match status" value="3"/>
</dbReference>
<protein>
    <submittedName>
        <fullName evidence="4">Lamin tail domain-containing protein</fullName>
    </submittedName>
</protein>
<evidence type="ECO:0000259" key="3">
    <source>
        <dbReference type="PROSITE" id="PS51841"/>
    </source>
</evidence>
<feature type="domain" description="LTD" evidence="3">
    <location>
        <begin position="851"/>
        <end position="981"/>
    </location>
</feature>
<sequence length="1141" mass="120402">MCLLLPALPAAAQLNESFTDGDFTQNPAWTGDAASFQVVAQQLQSNGPAVTGSQIQLVTPSQAVTGTTWEFWANLRLATSSANLADVWLMSEQADLKASTNRGYFVRLGGTADEVSLFRKDASSSTVIINGADGTLGSSTNNLVRVRVTRSPANVWTLERDLTGGRTFTTEGTATDATLTRSQHFGVALVYSSANNRAFLFDDILISDTTPPQLVQASTTSTTQLEVLFNEPVAATVAAGNFRLASGAVPAAATRDAADPALVRLTFGSAFPGGTSTLEVRNVADLYGNVAAGPLTATFSATAPQSQPGPSQLLITEIYADETPGAGGAAATYASEYIEIFNPTAAPLDLAGVRLLKTGTATAAVFPAGATLLPGEYAVVCGSTRIAQFTGFGKVFGLTNFPSLSNGGDELLLRGRDGRQLFAVAYSDAWYRDNVKKEGGWSLEMVDTGRPCVVGADNWAASTDATGGTPARQNSVRANSPDQTAPTLTSATALSATVVRLTFGEKLDSAQAANVALYTLQPATAVQSVTVQGTDFRSVDLTLAAPLPVNQPLTVNVQRATDCLGNASGPIASASFVYFGAAVLPNPQQVLITEIMADEDPAVRLPNFEFIEIYNPTATLLDLGGMRLLKPSLTSAAVFPNGTVLRPGEYAVVCGTSAAAAFTQYFAQNNLSVAVYGLSSFPSLSNGGDQLVLRGRSGRTLFEVTYSDTWYRDNAKRNGGWSLEMVDTSNPCGGMENWTASTNANGGTPGQANAARAVNTDRTAPTLLRAVAVNATTVRLYFNEKLDSAAVSSLALYTLQPVTGILRAAAVSPDFRSVNLTLATPLPANQPITVSMQRATDCVGNASGAFTSATFALPVPAAAGDVVINEVLFNPRSGGVDFVELLNRSTKYVDLQGADLGRETGTGTDFSAISTEPLVLAPGGLLVLTTNPAIVQSQYPTSNDPTAFLTMSSLPSYPDDAGTVLLRNGQQVVLDRFTYDQDMHLALLDTRDGVSLERIRPEGPSVASNFHSAAGSVGYATPGRRNSQFLAEAVGNQQFQVDPEIFTPDEDGDRDFTTLTYRLDQSGYAASVSVYDTQGRMVRRLVRNETLATTGFFQWDGLTDQGRKAGLGHYLLHIELFRPNGGQKREYKKTVVLGARL</sequence>
<organism evidence="4 5">
    <name type="scientific">Hymenobacter koreensis</name>
    <dbReference type="NCBI Taxonomy" id="1084523"/>
    <lineage>
        <taxon>Bacteria</taxon>
        <taxon>Pseudomonadati</taxon>
        <taxon>Bacteroidota</taxon>
        <taxon>Cytophagia</taxon>
        <taxon>Cytophagales</taxon>
        <taxon>Hymenobacteraceae</taxon>
        <taxon>Hymenobacter</taxon>
    </lineage>
</organism>
<reference evidence="5" key="1">
    <citation type="journal article" date="2019" name="Int. J. Syst. Evol. Microbiol.">
        <title>The Global Catalogue of Microorganisms (GCM) 10K type strain sequencing project: providing services to taxonomists for standard genome sequencing and annotation.</title>
        <authorList>
            <consortium name="The Broad Institute Genomics Platform"/>
            <consortium name="The Broad Institute Genome Sequencing Center for Infectious Disease"/>
            <person name="Wu L."/>
            <person name="Ma J."/>
        </authorList>
    </citation>
    <scope>NUCLEOTIDE SEQUENCE [LARGE SCALE GENOMIC DNA]</scope>
    <source>
        <strain evidence="5">JCM 17924</strain>
    </source>
</reference>
<dbReference type="InterPro" id="IPR001322">
    <property type="entry name" value="Lamin_tail_dom"/>
</dbReference>
<feature type="region of interest" description="Disordered" evidence="2">
    <location>
        <begin position="464"/>
        <end position="486"/>
    </location>
</feature>
<dbReference type="Gene3D" id="2.60.40.1260">
    <property type="entry name" value="Lamin Tail domain"/>
    <property type="match status" value="1"/>
</dbReference>
<dbReference type="SUPFAM" id="SSF74853">
    <property type="entry name" value="Lamin A/C globular tail domain"/>
    <property type="match status" value="2"/>
</dbReference>
<comment type="caution">
    <text evidence="4">The sequence shown here is derived from an EMBL/GenBank/DDBJ whole genome shotgun (WGS) entry which is preliminary data.</text>
</comment>
<proteinExistence type="predicted"/>
<name>A0ABP8IX10_9BACT</name>
<feature type="domain" description="LTD" evidence="3">
    <location>
        <begin position="297"/>
        <end position="485"/>
    </location>
</feature>
<dbReference type="Gene3D" id="2.60.40.4070">
    <property type="match status" value="1"/>
</dbReference>
<keyword evidence="5" id="KW-1185">Reference proteome</keyword>
<feature type="compositionally biased region" description="Polar residues" evidence="2">
    <location>
        <begin position="464"/>
        <end position="483"/>
    </location>
</feature>
<evidence type="ECO:0000256" key="2">
    <source>
        <dbReference type="SAM" id="MobiDB-lite"/>
    </source>
</evidence>
<feature type="domain" description="LTD" evidence="3">
    <location>
        <begin position="575"/>
        <end position="766"/>
    </location>
</feature>
<dbReference type="EMBL" id="BAABHA010000002">
    <property type="protein sequence ID" value="GAA4377788.1"/>
    <property type="molecule type" value="Genomic_DNA"/>
</dbReference>
<gene>
    <name evidence="4" type="ORF">GCM10023186_13300</name>
</gene>
<keyword evidence="1" id="KW-0732">Signal</keyword>
<evidence type="ECO:0000313" key="4">
    <source>
        <dbReference type="EMBL" id="GAA4377788.1"/>
    </source>
</evidence>
<accession>A0ABP8IX10</accession>
<dbReference type="InterPro" id="IPR036415">
    <property type="entry name" value="Lamin_tail_dom_sf"/>
</dbReference>
<dbReference type="Proteomes" id="UP001500454">
    <property type="component" value="Unassembled WGS sequence"/>
</dbReference>
<dbReference type="Gene3D" id="2.60.40.1220">
    <property type="match status" value="3"/>
</dbReference>
<dbReference type="PROSITE" id="PS51841">
    <property type="entry name" value="LTD"/>
    <property type="match status" value="3"/>
</dbReference>
<dbReference type="InterPro" id="IPR014755">
    <property type="entry name" value="Cu-Rt/internalin_Ig-like"/>
</dbReference>